<evidence type="ECO:0000313" key="4">
    <source>
        <dbReference type="EMBL" id="TQV88666.1"/>
    </source>
</evidence>
<protein>
    <submittedName>
        <fullName evidence="4">Acyltransferase</fullName>
    </submittedName>
</protein>
<gene>
    <name evidence="4" type="ORF">FLL46_06100</name>
</gene>
<keyword evidence="5" id="KW-1185">Reference proteome</keyword>
<proteinExistence type="predicted"/>
<keyword evidence="2" id="KW-0677">Repeat</keyword>
<dbReference type="InterPro" id="IPR018357">
    <property type="entry name" value="Hexapep_transf_CS"/>
</dbReference>
<dbReference type="AlphaFoldDB" id="A0A545UGR7"/>
<evidence type="ECO:0000313" key="5">
    <source>
        <dbReference type="Proteomes" id="UP000315439"/>
    </source>
</evidence>
<comment type="caution">
    <text evidence="4">The sequence shown here is derived from an EMBL/GenBank/DDBJ whole genome shotgun (WGS) entry which is preliminary data.</text>
</comment>
<dbReference type="GO" id="GO:0016746">
    <property type="term" value="F:acyltransferase activity"/>
    <property type="evidence" value="ECO:0007669"/>
    <property type="project" value="UniProtKB-KW"/>
</dbReference>
<dbReference type="InterPro" id="IPR051159">
    <property type="entry name" value="Hexapeptide_acetyltransf"/>
</dbReference>
<reference evidence="4 5" key="1">
    <citation type="submission" date="2019-07" db="EMBL/GenBank/DDBJ databases">
        <title>Draft genome for Aliikangiella sp. M105.</title>
        <authorList>
            <person name="Wang G."/>
        </authorList>
    </citation>
    <scope>NUCLEOTIDE SEQUENCE [LARGE SCALE GENOMIC DNA]</scope>
    <source>
        <strain evidence="4 5">M105</strain>
    </source>
</reference>
<evidence type="ECO:0000256" key="1">
    <source>
        <dbReference type="ARBA" id="ARBA00022679"/>
    </source>
</evidence>
<sequence length="155" mass="16415">MFEKVISIGRSCYLESADRLAFHNGPIKLTSVKVNDRPAGKIKIGNNVVLQGTAIIAYQSVEIEDNVTFGPQVTIMDSSGHPVTGRGEPDEAERITAKPVIIKSGAWIGMNVIILKGVTIGKNAVVGAGSVVVSDVPDNCIVSGNPCKIVKFINQ</sequence>
<evidence type="ECO:0000256" key="2">
    <source>
        <dbReference type="ARBA" id="ARBA00022737"/>
    </source>
</evidence>
<dbReference type="PANTHER" id="PTHR23416">
    <property type="entry name" value="SIALIC ACID SYNTHASE-RELATED"/>
    <property type="match status" value="1"/>
</dbReference>
<dbReference type="InterPro" id="IPR001451">
    <property type="entry name" value="Hexapep"/>
</dbReference>
<accession>A0A545UGR7</accession>
<dbReference type="InterPro" id="IPR011004">
    <property type="entry name" value="Trimer_LpxA-like_sf"/>
</dbReference>
<evidence type="ECO:0000256" key="3">
    <source>
        <dbReference type="ARBA" id="ARBA00023315"/>
    </source>
</evidence>
<dbReference type="EMBL" id="VIKS01000004">
    <property type="protein sequence ID" value="TQV88666.1"/>
    <property type="molecule type" value="Genomic_DNA"/>
</dbReference>
<dbReference type="Gene3D" id="2.160.10.10">
    <property type="entry name" value="Hexapeptide repeat proteins"/>
    <property type="match status" value="1"/>
</dbReference>
<dbReference type="PROSITE" id="PS00101">
    <property type="entry name" value="HEXAPEP_TRANSFERASES"/>
    <property type="match status" value="1"/>
</dbReference>
<dbReference type="Pfam" id="PF00132">
    <property type="entry name" value="Hexapep"/>
    <property type="match status" value="1"/>
</dbReference>
<dbReference type="OrthoDB" id="9815592at2"/>
<keyword evidence="1 4" id="KW-0808">Transferase</keyword>
<dbReference type="Proteomes" id="UP000315439">
    <property type="component" value="Unassembled WGS sequence"/>
</dbReference>
<dbReference type="CDD" id="cd04647">
    <property type="entry name" value="LbH_MAT_like"/>
    <property type="match status" value="1"/>
</dbReference>
<dbReference type="SUPFAM" id="SSF51161">
    <property type="entry name" value="Trimeric LpxA-like enzymes"/>
    <property type="match status" value="1"/>
</dbReference>
<organism evidence="4 5">
    <name type="scientific">Aliikangiella coralliicola</name>
    <dbReference type="NCBI Taxonomy" id="2592383"/>
    <lineage>
        <taxon>Bacteria</taxon>
        <taxon>Pseudomonadati</taxon>
        <taxon>Pseudomonadota</taxon>
        <taxon>Gammaproteobacteria</taxon>
        <taxon>Oceanospirillales</taxon>
        <taxon>Pleioneaceae</taxon>
        <taxon>Aliikangiella</taxon>
    </lineage>
</organism>
<keyword evidence="3 4" id="KW-0012">Acyltransferase</keyword>
<name>A0A545UGR7_9GAMM</name>